<dbReference type="InterPro" id="IPR005794">
    <property type="entry name" value="Fmt"/>
</dbReference>
<feature type="domain" description="Formyl transferase N-terminal" evidence="11">
    <location>
        <begin position="101"/>
        <end position="200"/>
    </location>
</feature>
<evidence type="ECO:0000256" key="10">
    <source>
        <dbReference type="ARBA" id="ARBA00057846"/>
    </source>
</evidence>
<keyword evidence="8" id="KW-0496">Mitochondrion</keyword>
<accession>A0A139WMR4</accession>
<dbReference type="Proteomes" id="UP000007266">
    <property type="component" value="Linkage group 2"/>
</dbReference>
<dbReference type="GO" id="GO:0071951">
    <property type="term" value="P:conversion of methionyl-tRNA to N-formyl-methionyl-tRNA"/>
    <property type="evidence" value="ECO:0000318"/>
    <property type="project" value="GO_Central"/>
</dbReference>
<dbReference type="InterPro" id="IPR041711">
    <property type="entry name" value="Met-tRNA-FMT_N"/>
</dbReference>
<dbReference type="Pfam" id="PF02911">
    <property type="entry name" value="Formyl_trans_C"/>
    <property type="match status" value="1"/>
</dbReference>
<evidence type="ECO:0000256" key="4">
    <source>
        <dbReference type="ARBA" id="ARBA00014185"/>
    </source>
</evidence>
<dbReference type="FunFam" id="3.40.50.12230:FF:000003">
    <property type="entry name" value="methionyl-tRNA formyltransferase, mitochondrial"/>
    <property type="match status" value="1"/>
</dbReference>
<comment type="similarity">
    <text evidence="2">Belongs to the Fmt family.</text>
</comment>
<evidence type="ECO:0000256" key="6">
    <source>
        <dbReference type="ARBA" id="ARBA00022917"/>
    </source>
</evidence>
<evidence type="ECO:0000256" key="5">
    <source>
        <dbReference type="ARBA" id="ARBA00022679"/>
    </source>
</evidence>
<dbReference type="FunCoup" id="A0A139WMR4">
    <property type="interactions" value="522"/>
</dbReference>
<dbReference type="CDD" id="cd08646">
    <property type="entry name" value="FMT_core_Met-tRNA-FMT_N"/>
    <property type="match status" value="1"/>
</dbReference>
<dbReference type="SUPFAM" id="SSF53328">
    <property type="entry name" value="Formyltransferase"/>
    <property type="match status" value="1"/>
</dbReference>
<dbReference type="InterPro" id="IPR036477">
    <property type="entry name" value="Formyl_transf_N_sf"/>
</dbReference>
<keyword evidence="7" id="KW-0809">Transit peptide</keyword>
<dbReference type="EC" id="2.1.2.9" evidence="3"/>
<dbReference type="InterPro" id="IPR011034">
    <property type="entry name" value="Formyl_transferase-like_C_sf"/>
</dbReference>
<evidence type="ECO:0000256" key="8">
    <source>
        <dbReference type="ARBA" id="ARBA00023128"/>
    </source>
</evidence>
<evidence type="ECO:0000256" key="7">
    <source>
        <dbReference type="ARBA" id="ARBA00022946"/>
    </source>
</evidence>
<dbReference type="InterPro" id="IPR005793">
    <property type="entry name" value="Formyl_trans_C"/>
</dbReference>
<dbReference type="AlphaFoldDB" id="A0A139WMR4"/>
<dbReference type="GO" id="GO:0004479">
    <property type="term" value="F:methionyl-tRNA formyltransferase activity"/>
    <property type="evidence" value="ECO:0000318"/>
    <property type="project" value="GO_Central"/>
</dbReference>
<gene>
    <name evidence="13" type="primary">AUGUSTUS-3.0.2_00873</name>
    <name evidence="13" type="ORF">TcasGA2_TC000873</name>
</gene>
<evidence type="ECO:0000259" key="11">
    <source>
        <dbReference type="Pfam" id="PF00551"/>
    </source>
</evidence>
<dbReference type="SUPFAM" id="SSF50486">
    <property type="entry name" value="FMT C-terminal domain-like"/>
    <property type="match status" value="1"/>
</dbReference>
<dbReference type="Pfam" id="PF00551">
    <property type="entry name" value="Formyl_trans_N"/>
    <property type="match status" value="1"/>
</dbReference>
<dbReference type="OMA" id="GASPIHE"/>
<dbReference type="InterPro" id="IPR002376">
    <property type="entry name" value="Formyl_transf_N"/>
</dbReference>
<dbReference type="PhylomeDB" id="A0A139WMR4"/>
<evidence type="ECO:0000259" key="12">
    <source>
        <dbReference type="Pfam" id="PF02911"/>
    </source>
</evidence>
<comment type="function">
    <text evidence="10">Methionyl-tRNA formyltransferase that formylates methionyl-tRNA in mitochondria and is crucial for translation initiation.</text>
</comment>
<keyword evidence="5" id="KW-0808">Transferase</keyword>
<feature type="domain" description="Formyl transferase C-terminal" evidence="12">
    <location>
        <begin position="225"/>
        <end position="328"/>
    </location>
</feature>
<keyword evidence="14" id="KW-1185">Reference proteome</keyword>
<dbReference type="GO" id="GO:0005739">
    <property type="term" value="C:mitochondrion"/>
    <property type="evidence" value="ECO:0000318"/>
    <property type="project" value="GO_Central"/>
</dbReference>
<sequence>MGLSKFISFHLVGKHIKPLLHRPFSKTTKKPPWKVLFFGADDFSLFSLKKLNEEYRKKALLSRLEVVTTVKGKANAVKLYADKENLQLHKWPPCIGFGEFDVGIVVSFGHLIPKAIIDQFPLGMLNVHASILPRWRGAAPIIYALANGDTETGVTIMTISPEKFDIGKIVLQESVPIHPEMTQSKLFATLGKLGAAQLIKTLADLSSNLNNAKPQPTEGITYAPKVKPTFASIKWDQMTAEQIYNLGRALEGIFPIQTTWKGMPVKLIGIKKGDYLNSDKSIKPGYVGYDKEKNALKVLCSDFRFIVVEKVGVVGKKLMSSQDFNNGYVKKEPPDCRYFT</sequence>
<evidence type="ECO:0000313" key="13">
    <source>
        <dbReference type="EMBL" id="KYB29131.1"/>
    </source>
</evidence>
<dbReference type="PANTHER" id="PTHR11138:SF5">
    <property type="entry name" value="METHIONYL-TRNA FORMYLTRANSFERASE, MITOCHONDRIAL"/>
    <property type="match status" value="1"/>
</dbReference>
<keyword evidence="6" id="KW-0648">Protein biosynthesis</keyword>
<evidence type="ECO:0000256" key="3">
    <source>
        <dbReference type="ARBA" id="ARBA00012261"/>
    </source>
</evidence>
<comment type="catalytic activity">
    <reaction evidence="9">
        <text>L-methionyl-tRNA(fMet) + (6R)-10-formyltetrahydrofolate = N-formyl-L-methionyl-tRNA(fMet) + (6S)-5,6,7,8-tetrahydrofolate + H(+)</text>
        <dbReference type="Rhea" id="RHEA:24380"/>
        <dbReference type="Rhea" id="RHEA-COMP:9952"/>
        <dbReference type="Rhea" id="RHEA-COMP:9953"/>
        <dbReference type="ChEBI" id="CHEBI:15378"/>
        <dbReference type="ChEBI" id="CHEBI:57453"/>
        <dbReference type="ChEBI" id="CHEBI:78530"/>
        <dbReference type="ChEBI" id="CHEBI:78844"/>
        <dbReference type="ChEBI" id="CHEBI:195366"/>
        <dbReference type="EC" id="2.1.2.9"/>
    </reaction>
    <physiologicalReaction direction="left-to-right" evidence="9">
        <dbReference type="Rhea" id="RHEA:24381"/>
    </physiologicalReaction>
</comment>
<dbReference type="InParanoid" id="A0A139WMR4"/>
<name>A0A139WMR4_TRICA</name>
<dbReference type="eggNOG" id="KOG3082">
    <property type="taxonomic scope" value="Eukaryota"/>
</dbReference>
<evidence type="ECO:0000256" key="2">
    <source>
        <dbReference type="ARBA" id="ARBA00010699"/>
    </source>
</evidence>
<dbReference type="PANTHER" id="PTHR11138">
    <property type="entry name" value="METHIONYL-TRNA FORMYLTRANSFERASE"/>
    <property type="match status" value="1"/>
</dbReference>
<dbReference type="EMBL" id="KQ971312">
    <property type="protein sequence ID" value="KYB29131.1"/>
    <property type="molecule type" value="Genomic_DNA"/>
</dbReference>
<evidence type="ECO:0000313" key="14">
    <source>
        <dbReference type="Proteomes" id="UP000007266"/>
    </source>
</evidence>
<evidence type="ECO:0000256" key="9">
    <source>
        <dbReference type="ARBA" id="ARBA00052555"/>
    </source>
</evidence>
<dbReference type="OrthoDB" id="10268103at2759"/>
<evidence type="ECO:0000256" key="1">
    <source>
        <dbReference type="ARBA" id="ARBA00004173"/>
    </source>
</evidence>
<dbReference type="STRING" id="7070.A0A139WMR4"/>
<reference evidence="13 14" key="2">
    <citation type="journal article" date="2010" name="Nucleic Acids Res.">
        <title>BeetleBase in 2010: revisions to provide comprehensive genomic information for Tribolium castaneum.</title>
        <authorList>
            <person name="Kim H.S."/>
            <person name="Murphy T."/>
            <person name="Xia J."/>
            <person name="Caragea D."/>
            <person name="Park Y."/>
            <person name="Beeman R.W."/>
            <person name="Lorenzen M.D."/>
            <person name="Butcher S."/>
            <person name="Manak J.R."/>
            <person name="Brown S.J."/>
        </authorList>
    </citation>
    <scope>GENOME REANNOTATION</scope>
    <source>
        <strain evidence="13 14">Georgia GA2</strain>
    </source>
</reference>
<organism evidence="13 14">
    <name type="scientific">Tribolium castaneum</name>
    <name type="common">Red flour beetle</name>
    <dbReference type="NCBI Taxonomy" id="7070"/>
    <lineage>
        <taxon>Eukaryota</taxon>
        <taxon>Metazoa</taxon>
        <taxon>Ecdysozoa</taxon>
        <taxon>Arthropoda</taxon>
        <taxon>Hexapoda</taxon>
        <taxon>Insecta</taxon>
        <taxon>Pterygota</taxon>
        <taxon>Neoptera</taxon>
        <taxon>Endopterygota</taxon>
        <taxon>Coleoptera</taxon>
        <taxon>Polyphaga</taxon>
        <taxon>Cucujiformia</taxon>
        <taxon>Tenebrionidae</taxon>
        <taxon>Tenebrionidae incertae sedis</taxon>
        <taxon>Tribolium</taxon>
    </lineage>
</organism>
<protein>
    <recommendedName>
        <fullName evidence="4">Methionyl-tRNA formyltransferase, mitochondrial</fullName>
        <ecNumber evidence="3">2.1.2.9</ecNumber>
    </recommendedName>
</protein>
<dbReference type="NCBIfam" id="TIGR00460">
    <property type="entry name" value="fmt"/>
    <property type="match status" value="1"/>
</dbReference>
<reference evidence="13 14" key="1">
    <citation type="journal article" date="2008" name="Nature">
        <title>The genome of the model beetle and pest Tribolium castaneum.</title>
        <authorList>
            <consortium name="Tribolium Genome Sequencing Consortium"/>
            <person name="Richards S."/>
            <person name="Gibbs R.A."/>
            <person name="Weinstock G.M."/>
            <person name="Brown S.J."/>
            <person name="Denell R."/>
            <person name="Beeman R.W."/>
            <person name="Gibbs R."/>
            <person name="Beeman R.W."/>
            <person name="Brown S.J."/>
            <person name="Bucher G."/>
            <person name="Friedrich M."/>
            <person name="Grimmelikhuijzen C.J."/>
            <person name="Klingler M."/>
            <person name="Lorenzen M."/>
            <person name="Richards S."/>
            <person name="Roth S."/>
            <person name="Schroder R."/>
            <person name="Tautz D."/>
            <person name="Zdobnov E.M."/>
            <person name="Muzny D."/>
            <person name="Gibbs R.A."/>
            <person name="Weinstock G.M."/>
            <person name="Attaway T."/>
            <person name="Bell S."/>
            <person name="Buhay C.J."/>
            <person name="Chandrabose M.N."/>
            <person name="Chavez D."/>
            <person name="Clerk-Blankenburg K.P."/>
            <person name="Cree A."/>
            <person name="Dao M."/>
            <person name="Davis C."/>
            <person name="Chacko J."/>
            <person name="Dinh H."/>
            <person name="Dugan-Rocha S."/>
            <person name="Fowler G."/>
            <person name="Garner T.T."/>
            <person name="Garnes J."/>
            <person name="Gnirke A."/>
            <person name="Hawes A."/>
            <person name="Hernandez J."/>
            <person name="Hines S."/>
            <person name="Holder M."/>
            <person name="Hume J."/>
            <person name="Jhangiani S.N."/>
            <person name="Joshi V."/>
            <person name="Khan Z.M."/>
            <person name="Jackson L."/>
            <person name="Kovar C."/>
            <person name="Kowis A."/>
            <person name="Lee S."/>
            <person name="Lewis L.R."/>
            <person name="Margolis J."/>
            <person name="Morgan M."/>
            <person name="Nazareth L.V."/>
            <person name="Nguyen N."/>
            <person name="Okwuonu G."/>
            <person name="Parker D."/>
            <person name="Richards S."/>
            <person name="Ruiz S.J."/>
            <person name="Santibanez J."/>
            <person name="Savard J."/>
            <person name="Scherer S.E."/>
            <person name="Schneider B."/>
            <person name="Sodergren E."/>
            <person name="Tautz D."/>
            <person name="Vattahil S."/>
            <person name="Villasana D."/>
            <person name="White C.S."/>
            <person name="Wright R."/>
            <person name="Park Y."/>
            <person name="Beeman R.W."/>
            <person name="Lord J."/>
            <person name="Oppert B."/>
            <person name="Lorenzen M."/>
            <person name="Brown S."/>
            <person name="Wang L."/>
            <person name="Savard J."/>
            <person name="Tautz D."/>
            <person name="Richards S."/>
            <person name="Weinstock G."/>
            <person name="Gibbs R.A."/>
            <person name="Liu Y."/>
            <person name="Worley K."/>
            <person name="Weinstock G."/>
            <person name="Elsik C.G."/>
            <person name="Reese J.T."/>
            <person name="Elhaik E."/>
            <person name="Landan G."/>
            <person name="Graur D."/>
            <person name="Arensburger P."/>
            <person name="Atkinson P."/>
            <person name="Beeman R.W."/>
            <person name="Beidler J."/>
            <person name="Brown S.J."/>
            <person name="Demuth J.P."/>
            <person name="Drury D.W."/>
            <person name="Du Y.Z."/>
            <person name="Fujiwara H."/>
            <person name="Lorenzen M."/>
            <person name="Maselli V."/>
            <person name="Osanai M."/>
            <person name="Park Y."/>
            <person name="Robertson H.M."/>
            <person name="Tu Z."/>
            <person name="Wang J.J."/>
            <person name="Wang S."/>
            <person name="Richards S."/>
            <person name="Song H."/>
            <person name="Zhang L."/>
            <person name="Sodergren E."/>
            <person name="Werner D."/>
            <person name="Stanke M."/>
            <person name="Morgenstern B."/>
            <person name="Solovyev V."/>
            <person name="Kosarev P."/>
            <person name="Brown G."/>
            <person name="Chen H.C."/>
            <person name="Ermolaeva O."/>
            <person name="Hlavina W."/>
            <person name="Kapustin Y."/>
            <person name="Kiryutin B."/>
            <person name="Kitts P."/>
            <person name="Maglott D."/>
            <person name="Pruitt K."/>
            <person name="Sapojnikov V."/>
            <person name="Souvorov A."/>
            <person name="Mackey A.J."/>
            <person name="Waterhouse R.M."/>
            <person name="Wyder S."/>
            <person name="Zdobnov E.M."/>
            <person name="Zdobnov E.M."/>
            <person name="Wyder S."/>
            <person name="Kriventseva E.V."/>
            <person name="Kadowaki T."/>
            <person name="Bork P."/>
            <person name="Aranda M."/>
            <person name="Bao R."/>
            <person name="Beermann A."/>
            <person name="Berns N."/>
            <person name="Bolognesi R."/>
            <person name="Bonneton F."/>
            <person name="Bopp D."/>
            <person name="Brown S.J."/>
            <person name="Bucher G."/>
            <person name="Butts T."/>
            <person name="Chaumot A."/>
            <person name="Denell R.E."/>
            <person name="Ferrier D.E."/>
            <person name="Friedrich M."/>
            <person name="Gordon C.M."/>
            <person name="Jindra M."/>
            <person name="Klingler M."/>
            <person name="Lan Q."/>
            <person name="Lattorff H.M."/>
            <person name="Laudet V."/>
            <person name="von Levetsow C."/>
            <person name="Liu Z."/>
            <person name="Lutz R."/>
            <person name="Lynch J.A."/>
            <person name="da Fonseca R.N."/>
            <person name="Posnien N."/>
            <person name="Reuter R."/>
            <person name="Roth S."/>
            <person name="Savard J."/>
            <person name="Schinko J.B."/>
            <person name="Schmitt C."/>
            <person name="Schoppmeier M."/>
            <person name="Schroder R."/>
            <person name="Shippy T.D."/>
            <person name="Simonnet F."/>
            <person name="Marques-Souza H."/>
            <person name="Tautz D."/>
            <person name="Tomoyasu Y."/>
            <person name="Trauner J."/>
            <person name="Van der Zee M."/>
            <person name="Vervoort M."/>
            <person name="Wittkopp N."/>
            <person name="Wimmer E.A."/>
            <person name="Yang X."/>
            <person name="Jones A.K."/>
            <person name="Sattelle D.B."/>
            <person name="Ebert P.R."/>
            <person name="Nelson D."/>
            <person name="Scott J.G."/>
            <person name="Beeman R.W."/>
            <person name="Muthukrishnan S."/>
            <person name="Kramer K.J."/>
            <person name="Arakane Y."/>
            <person name="Beeman R.W."/>
            <person name="Zhu Q."/>
            <person name="Hogenkamp D."/>
            <person name="Dixit R."/>
            <person name="Oppert B."/>
            <person name="Jiang H."/>
            <person name="Zou Z."/>
            <person name="Marshall J."/>
            <person name="Elpidina E."/>
            <person name="Vinokurov K."/>
            <person name="Oppert C."/>
            <person name="Zou Z."/>
            <person name="Evans J."/>
            <person name="Lu Z."/>
            <person name="Zhao P."/>
            <person name="Sumathipala N."/>
            <person name="Altincicek B."/>
            <person name="Vilcinskas A."/>
            <person name="Williams M."/>
            <person name="Hultmark D."/>
            <person name="Hetru C."/>
            <person name="Jiang H."/>
            <person name="Grimmelikhuijzen C.J."/>
            <person name="Hauser F."/>
            <person name="Cazzamali G."/>
            <person name="Williamson M."/>
            <person name="Park Y."/>
            <person name="Li B."/>
            <person name="Tanaka Y."/>
            <person name="Predel R."/>
            <person name="Neupert S."/>
            <person name="Schachtner J."/>
            <person name="Verleyen P."/>
            <person name="Raible F."/>
            <person name="Bork P."/>
            <person name="Friedrich M."/>
            <person name="Walden K.K."/>
            <person name="Robertson H.M."/>
            <person name="Angeli S."/>
            <person name="Foret S."/>
            <person name="Bucher G."/>
            <person name="Schuetz S."/>
            <person name="Maleszka R."/>
            <person name="Wimmer E.A."/>
            <person name="Beeman R.W."/>
            <person name="Lorenzen M."/>
            <person name="Tomoyasu Y."/>
            <person name="Miller S.C."/>
            <person name="Grossmann D."/>
            <person name="Bucher G."/>
        </authorList>
    </citation>
    <scope>NUCLEOTIDE SEQUENCE [LARGE SCALE GENOMIC DNA]</scope>
    <source>
        <strain evidence="13 14">Georgia GA2</strain>
    </source>
</reference>
<comment type="subcellular location">
    <subcellularLocation>
        <location evidence="1">Mitochondrion</location>
    </subcellularLocation>
</comment>
<dbReference type="Gene3D" id="3.40.50.12230">
    <property type="match status" value="1"/>
</dbReference>
<proteinExistence type="inferred from homology"/>